<dbReference type="OrthoDB" id="9783707at2"/>
<feature type="transmembrane region" description="Helical" evidence="1">
    <location>
        <begin position="282"/>
        <end position="299"/>
    </location>
</feature>
<feature type="domain" description="EamA" evidence="2">
    <location>
        <begin position="5"/>
        <end position="136"/>
    </location>
</feature>
<evidence type="ECO:0000313" key="4">
    <source>
        <dbReference type="Proteomes" id="UP000029228"/>
    </source>
</evidence>
<feature type="transmembrane region" description="Helical" evidence="1">
    <location>
        <begin position="190"/>
        <end position="213"/>
    </location>
</feature>
<dbReference type="Proteomes" id="UP000029228">
    <property type="component" value="Unassembled WGS sequence"/>
</dbReference>
<dbReference type="InterPro" id="IPR000620">
    <property type="entry name" value="EamA_dom"/>
</dbReference>
<feature type="transmembrane region" description="Helical" evidence="1">
    <location>
        <begin position="6"/>
        <end position="23"/>
    </location>
</feature>
<keyword evidence="4" id="KW-1185">Reference proteome</keyword>
<keyword evidence="1" id="KW-1133">Transmembrane helix</keyword>
<comment type="caution">
    <text evidence="3">The sequence shown here is derived from an EMBL/GenBank/DDBJ whole genome shotgun (WGS) entry which is preliminary data.</text>
</comment>
<sequence>MTLYAALLVIFSALLHAGWNILGKSNNGSGYSFTLGASLSQFLLLSPFIAWCFIQVGISNISVHFWWLLGISAIGQVIYLVGLLRAYKNGDIGVIYPIARALPVLMVGLGAWALGQSLDLTAWFGFAILTLGCLLVPLKTLKGLSVSAYANRGVFWAFIAAIGTTIYSIVDKEGINWLVYETTALTSLHIAVLYLGLQTAGITLMLVMWLVFTKQTHEIALAWKYRYHSTAAGLMMGLTYGIVLYAMTMVENVSYVVALRQVSIIFGVFMGMWFLKEPWLNSRILGVLLVCSGLVIALAL</sequence>
<gene>
    <name evidence="3" type="ORF">JCM19235_6265</name>
</gene>
<evidence type="ECO:0000256" key="1">
    <source>
        <dbReference type="SAM" id="Phobius"/>
    </source>
</evidence>
<keyword evidence="1" id="KW-0472">Membrane</keyword>
<evidence type="ECO:0000313" key="3">
    <source>
        <dbReference type="EMBL" id="GAL17712.1"/>
    </source>
</evidence>
<organism evidence="3 4">
    <name type="scientific">Vibrio maritimus</name>
    <dbReference type="NCBI Taxonomy" id="990268"/>
    <lineage>
        <taxon>Bacteria</taxon>
        <taxon>Pseudomonadati</taxon>
        <taxon>Pseudomonadota</taxon>
        <taxon>Gammaproteobacteria</taxon>
        <taxon>Vibrionales</taxon>
        <taxon>Vibrionaceae</taxon>
        <taxon>Vibrio</taxon>
    </lineage>
</organism>
<dbReference type="GO" id="GO:0016020">
    <property type="term" value="C:membrane"/>
    <property type="evidence" value="ECO:0007669"/>
    <property type="project" value="InterPro"/>
</dbReference>
<feature type="transmembrane region" description="Helical" evidence="1">
    <location>
        <begin position="120"/>
        <end position="141"/>
    </location>
</feature>
<dbReference type="SUPFAM" id="SSF103481">
    <property type="entry name" value="Multidrug resistance efflux transporter EmrE"/>
    <property type="match status" value="2"/>
</dbReference>
<dbReference type="STRING" id="990268.JCM19235_6265"/>
<keyword evidence="1" id="KW-0812">Transmembrane</keyword>
<feature type="transmembrane region" description="Helical" evidence="1">
    <location>
        <begin position="253"/>
        <end position="275"/>
    </location>
</feature>
<proteinExistence type="predicted"/>
<feature type="transmembrane region" description="Helical" evidence="1">
    <location>
        <begin position="35"/>
        <end position="58"/>
    </location>
</feature>
<name>A0A090SDV4_9VIBR</name>
<dbReference type="Pfam" id="PF00892">
    <property type="entry name" value="EamA"/>
    <property type="match status" value="1"/>
</dbReference>
<dbReference type="AlphaFoldDB" id="A0A090SDV4"/>
<feature type="transmembrane region" description="Helical" evidence="1">
    <location>
        <begin position="153"/>
        <end position="170"/>
    </location>
</feature>
<reference evidence="3 4" key="1">
    <citation type="submission" date="2014-09" db="EMBL/GenBank/DDBJ databases">
        <title>Vibrio maritimus JCM 19235. (C45) whole genome shotgun sequence.</title>
        <authorList>
            <person name="Sawabe T."/>
            <person name="Meirelles P."/>
            <person name="Nakanishi M."/>
            <person name="Sayaka M."/>
            <person name="Hattori M."/>
            <person name="Ohkuma M."/>
        </authorList>
    </citation>
    <scope>NUCLEOTIDE SEQUENCE [LARGE SCALE GENOMIC DNA]</scope>
    <source>
        <strain evidence="4">JCM19235</strain>
    </source>
</reference>
<protein>
    <submittedName>
        <fullName evidence="3">Metabolite transporter (DMT) superfamily</fullName>
    </submittedName>
</protein>
<feature type="transmembrane region" description="Helical" evidence="1">
    <location>
        <begin position="64"/>
        <end position="87"/>
    </location>
</feature>
<feature type="transmembrane region" description="Helical" evidence="1">
    <location>
        <begin position="225"/>
        <end position="247"/>
    </location>
</feature>
<dbReference type="Gene3D" id="1.10.3730.20">
    <property type="match status" value="2"/>
</dbReference>
<feature type="transmembrane region" description="Helical" evidence="1">
    <location>
        <begin position="94"/>
        <end position="114"/>
    </location>
</feature>
<accession>A0A090SDV4</accession>
<dbReference type="EMBL" id="BBMR01000002">
    <property type="protein sequence ID" value="GAL17712.1"/>
    <property type="molecule type" value="Genomic_DNA"/>
</dbReference>
<dbReference type="InterPro" id="IPR037185">
    <property type="entry name" value="EmrE-like"/>
</dbReference>
<evidence type="ECO:0000259" key="2">
    <source>
        <dbReference type="Pfam" id="PF00892"/>
    </source>
</evidence>